<feature type="transmembrane region" description="Helical" evidence="1">
    <location>
        <begin position="12"/>
        <end position="29"/>
    </location>
</feature>
<feature type="transmembrane region" description="Helical" evidence="1">
    <location>
        <begin position="68"/>
        <end position="91"/>
    </location>
</feature>
<reference evidence="2 3" key="1">
    <citation type="journal article" date="2018" name="Vet. Microbiol.">
        <title>Characterisation of Staphylococcus felis isolated from cats using whole genome sequencing.</title>
        <authorList>
            <person name="Worthing K."/>
            <person name="Pang S."/>
            <person name="Trott D.J."/>
            <person name="Abraham S."/>
            <person name="Coombs G.W."/>
            <person name="Jordan D."/>
            <person name="McIntyre L."/>
            <person name="Davies M.R."/>
            <person name="Norris J."/>
        </authorList>
    </citation>
    <scope>NUCLEOTIDE SEQUENCE [LARGE SCALE GENOMIC DNA]</scope>
    <source>
        <strain evidence="2 3">F9</strain>
    </source>
</reference>
<gene>
    <name evidence="2" type="ORF">DOS83_05335</name>
</gene>
<keyword evidence="1" id="KW-0812">Transmembrane</keyword>
<feature type="transmembrane region" description="Helical" evidence="1">
    <location>
        <begin position="36"/>
        <end position="56"/>
    </location>
</feature>
<protein>
    <submittedName>
        <fullName evidence="2">Uncharacterized protein</fullName>
    </submittedName>
</protein>
<evidence type="ECO:0000256" key="1">
    <source>
        <dbReference type="SAM" id="Phobius"/>
    </source>
</evidence>
<evidence type="ECO:0000313" key="2">
    <source>
        <dbReference type="EMBL" id="REH96503.1"/>
    </source>
</evidence>
<name>A0A3E0IQB2_9STAP</name>
<dbReference type="AlphaFoldDB" id="A0A3E0IQB2"/>
<organism evidence="2 3">
    <name type="scientific">Staphylococcus felis</name>
    <dbReference type="NCBI Taxonomy" id="46127"/>
    <lineage>
        <taxon>Bacteria</taxon>
        <taxon>Bacillati</taxon>
        <taxon>Bacillota</taxon>
        <taxon>Bacilli</taxon>
        <taxon>Bacillales</taxon>
        <taxon>Staphylococcaceae</taxon>
        <taxon>Staphylococcus</taxon>
    </lineage>
</organism>
<accession>A0A3E0IQB2</accession>
<keyword evidence="1" id="KW-0472">Membrane</keyword>
<proteinExistence type="predicted"/>
<dbReference type="EMBL" id="QKXQ01000251">
    <property type="protein sequence ID" value="REH96503.1"/>
    <property type="molecule type" value="Genomic_DNA"/>
</dbReference>
<dbReference type="Proteomes" id="UP000256562">
    <property type="component" value="Unassembled WGS sequence"/>
</dbReference>
<keyword evidence="1" id="KW-1133">Transmembrane helix</keyword>
<comment type="caution">
    <text evidence="2">The sequence shown here is derived from an EMBL/GenBank/DDBJ whole genome shotgun (WGS) entry which is preliminary data.</text>
</comment>
<feature type="transmembrane region" description="Helical" evidence="1">
    <location>
        <begin position="143"/>
        <end position="164"/>
    </location>
</feature>
<dbReference type="RefSeq" id="WP_116094198.1">
    <property type="nucleotide sequence ID" value="NZ_QKXQ01000251.1"/>
</dbReference>
<evidence type="ECO:0000313" key="3">
    <source>
        <dbReference type="Proteomes" id="UP000256562"/>
    </source>
</evidence>
<feature type="transmembrane region" description="Helical" evidence="1">
    <location>
        <begin position="98"/>
        <end position="123"/>
    </location>
</feature>
<sequence length="169" mass="19429">MNENNHNTNVSDLSIIYSCMFFGIILVINPELLKEILAYDAINTILGIVLLFIAMLGVLSNNYESENIIFSLLNNFFFILVSFIPLLFAYLMRKYIEIGVFGFIIDIFCYCLAFLSLVIFMMSIDNIKVNLNSFKFDTKNEKIKSIATLLPGVVSFITIIFQIVKHYFK</sequence>